<evidence type="ECO:0000313" key="3">
    <source>
        <dbReference type="Proteomes" id="UP000663207"/>
    </source>
</evidence>
<dbReference type="PANTHER" id="PTHR33164">
    <property type="entry name" value="TRANSCRIPTIONAL REGULATOR, MARR FAMILY"/>
    <property type="match status" value="1"/>
</dbReference>
<sequence>MQRTTEGQLFTEIVLEVFKLSGLLATEGDRLGRDQDMSSARWKVLGALASTDSPMTVSQVAHAMGQSRQGVQRLANEMQSLGMLDFVDNPAHKKAKLLTVTPQGMALLNAMEQRQIPWANDCARDLDPVQLAQTLTQLRALSAKF</sequence>
<reference evidence="2 3" key="1">
    <citation type="submission" date="2021-03" db="EMBL/GenBank/DDBJ databases">
        <title>Novel species identification of genus Shewanella.</title>
        <authorList>
            <person name="Liu G."/>
            <person name="Zhang Q."/>
        </authorList>
    </citation>
    <scope>NUCLEOTIDE SEQUENCE [LARGE SCALE GENOMIC DNA]</scope>
    <source>
        <strain evidence="2 3">FJAT-52962</strain>
    </source>
</reference>
<dbReference type="InterPro" id="IPR000835">
    <property type="entry name" value="HTH_MarR-typ"/>
</dbReference>
<organism evidence="2 3">
    <name type="scientific">Shewanella sedimentimangrovi</name>
    <dbReference type="NCBI Taxonomy" id="2814293"/>
    <lineage>
        <taxon>Bacteria</taxon>
        <taxon>Pseudomonadati</taxon>
        <taxon>Pseudomonadota</taxon>
        <taxon>Gammaproteobacteria</taxon>
        <taxon>Alteromonadales</taxon>
        <taxon>Shewanellaceae</taxon>
        <taxon>Shewanella</taxon>
    </lineage>
</organism>
<evidence type="ECO:0000313" key="2">
    <source>
        <dbReference type="EMBL" id="QSX38673.1"/>
    </source>
</evidence>
<dbReference type="Gene3D" id="1.10.10.10">
    <property type="entry name" value="Winged helix-like DNA-binding domain superfamily/Winged helix DNA-binding domain"/>
    <property type="match status" value="1"/>
</dbReference>
<name>A0ABX7R4I1_9GAMM</name>
<evidence type="ECO:0000259" key="1">
    <source>
        <dbReference type="PROSITE" id="PS50995"/>
    </source>
</evidence>
<protein>
    <submittedName>
        <fullName evidence="2">MarR family transcriptional regulator</fullName>
    </submittedName>
</protein>
<gene>
    <name evidence="2" type="ORF">JYB85_07640</name>
</gene>
<dbReference type="RefSeq" id="WP_207381713.1">
    <property type="nucleotide sequence ID" value="NZ_CP071502.1"/>
</dbReference>
<dbReference type="Proteomes" id="UP000663207">
    <property type="component" value="Chromosome"/>
</dbReference>
<dbReference type="InterPro" id="IPR036390">
    <property type="entry name" value="WH_DNA-bd_sf"/>
</dbReference>
<dbReference type="PROSITE" id="PS50995">
    <property type="entry name" value="HTH_MARR_2"/>
    <property type="match status" value="1"/>
</dbReference>
<dbReference type="EMBL" id="CP071502">
    <property type="protein sequence ID" value="QSX38673.1"/>
    <property type="molecule type" value="Genomic_DNA"/>
</dbReference>
<dbReference type="InterPro" id="IPR039422">
    <property type="entry name" value="MarR/SlyA-like"/>
</dbReference>
<dbReference type="InterPro" id="IPR036388">
    <property type="entry name" value="WH-like_DNA-bd_sf"/>
</dbReference>
<proteinExistence type="predicted"/>
<dbReference type="PANTHER" id="PTHR33164:SF43">
    <property type="entry name" value="HTH-TYPE TRANSCRIPTIONAL REPRESSOR YETL"/>
    <property type="match status" value="1"/>
</dbReference>
<keyword evidence="3" id="KW-1185">Reference proteome</keyword>
<dbReference type="SUPFAM" id="SSF46785">
    <property type="entry name" value="Winged helix' DNA-binding domain"/>
    <property type="match status" value="1"/>
</dbReference>
<dbReference type="Pfam" id="PF12802">
    <property type="entry name" value="MarR_2"/>
    <property type="match status" value="1"/>
</dbReference>
<dbReference type="SMART" id="SM00347">
    <property type="entry name" value="HTH_MARR"/>
    <property type="match status" value="1"/>
</dbReference>
<feature type="domain" description="HTH marR-type" evidence="1">
    <location>
        <begin position="6"/>
        <end position="145"/>
    </location>
</feature>
<accession>A0ABX7R4I1</accession>